<dbReference type="Gene3D" id="1.50.10.20">
    <property type="match status" value="4"/>
</dbReference>
<evidence type="ECO:0000313" key="3">
    <source>
        <dbReference type="EMBL" id="AAO35350.1"/>
    </source>
</evidence>
<accession>Q897I6</accession>
<feature type="domain" description="BIG2" evidence="2">
    <location>
        <begin position="1506"/>
        <end position="1583"/>
    </location>
</feature>
<sequence length="1900" mass="212946">MKWKVVLQGEIFMNKKSKELVSFIVTFLMIFSTFNFGALNSKVFSKEKEINVQATISPQSIEVSPGESFTLNVKSEDGNYFVYKSKIPGIRYGKIKIVDGIKITIPKNTKLGEYKLTNLEIYNVNERVLMSFPEALRSQKIDQQIKFKTGKVCDLSDVTIVIKDKTGNEKETDKSKVIIGEKEDGKIDSGNKNNSNIKIRVEGEKNTLFNKGFDIKNEVYVKELISNAVGKENIKGLDSNFIDSILGEEKTDSSGWMYYLVDNNGEVLLGNSIDIQKIKDIKENYYKEMVWFMTKWIGGITCIPKIDIQHTGNTYKLKITEQNIMLGIDPRLAKDVNVKVEGIGEYKTDEKGEVSFKVTGGKHKVDIYKNDKDLDGNDYPAIVRQCFSVVGEASESETKLQNVIKDIKKYYKSNPNDSYLNAISFNHINFGEKKSFKLEESENVSAIADNIIGIIAISKNPYNYEGVNYVEKLSKVQRDNGSFVIGDNDSNSVTAQSEAVIAMDMASAKYNVDKALKYLIDLANDGKYEDIDNTTRALVALSKHKEIRGVKELINSCLNDLKDKQIEGGGFDYYELGNSPYSTAPTIQALIAVGENPISDKWKKGGRTPVDALLACKISDNGFEMAEGMGGGISDIMATNLAFAAIADLYKQESMYNSFLFKVEEKQDNSKTIKDEIEGIKSYYEKALSYDYNIILGLNAAGVDTKKLEEKISLKNKESIKFLAEDVISIVGAGKNPRNYNGKNYVQKLIDALNDPKHSKSKYTLNKNYFYGLIAINIASASKEDINMLIEKIKNQYKVDGFKNIGDAPLAIISLSPYKDKVEINEIIKSCINYLKEEQLDNGAFTLDKKQFKNGDSQDTALVIEALVAAGDDPLSGEWIKNGKNLLDVLLSFKVGNGYIYDSMFGTLDQDMYTGFAFRALLALKNKKTIFEKLKIKYEPEKDKTSIIKKIIDDLRKQYKSKENYDFSEALALNHSSDNSAQYLQDVSKKYKNIEECKKASDVAKNIMGIIASGNNPKKFNEKNYIEMLSTHQVKDGKDKGRFILSEEDRLDPSIQAYSIIALDMANAKYNKESAIKALLEMNKDGAYLDTDTTAIVITALSNHNNNEEINKIINSSIEFIKDKQNSNAGFSKDGNNSLVSTAIVIQGLIANKIDPLGNEWTKNGNTMLDVILNAKVENSFGTPKEDAQVFMALSDLYKGSSMFKSIKVAGSVDFDSIFNELKDYYETKDNNYNYIQALALNKLGISKEIIASRLQLREKEPEYLNYDFPTVSHAKNIIAILSAGLNPKDYKGENYIKKLKNAQNDKGEFKLTKDERYSSISQAYAIIALDMCKESYDVEKAVKVLKESLKDKRSYRLKRLAPTMIALSNHRDISEVNIILKNCTLSLKNLQQDNGEFSSSGRPGDEMCSEDTALAIQALVAVGEDVLSPRWQQNGKTPIDALMHYKVENHFIYDNIKASYDEYTDEATGMALAALVDVYNSESMFKALTSNKVDKEKPEESKTTKVEKISLDKSLIELKKKDNIKLIATITPNNVTNKNVIWISGDENIAIVDNKGNVRALRAGEVVIKVVTEDGQKFAECKVVVKDKKEEKSEPKPEEPKKIKIEKVFLDKSLIELKEKDTIKFNVIITPDNATNKNIIWTSSDEKVATVDNKGNVRALKSGEAVIKVVTEDGQKFAECKVVVKDKKEEKSEPKPEEPKKIKIEKVFLDKSLIELKEKDTIKFNVIITPDNATNKNIIWTSSDEKVATVDNKGNVRALKSGEAVIKVVTEDGQKFAECKVVVKVEKEVDMNSDKKEIEIETLTTYKEFRLGSDAEVTIKATNKTKENKDVAIIVGVFNKDGRLVNYGEVEQNIKANENVNLTADLPLPNKGEYTVKAFVWDSLNGMNSISKVIEIPVK</sequence>
<gene>
    <name evidence="3" type="ordered locus">CTC_00749</name>
</gene>
<dbReference type="STRING" id="212717.CTC_00749"/>
<evidence type="ECO:0000313" key="4">
    <source>
        <dbReference type="Proteomes" id="UP000001412"/>
    </source>
</evidence>
<organism evidence="3 4">
    <name type="scientific">Clostridium tetani (strain Massachusetts / E88)</name>
    <dbReference type="NCBI Taxonomy" id="212717"/>
    <lineage>
        <taxon>Bacteria</taxon>
        <taxon>Bacillati</taxon>
        <taxon>Bacillota</taxon>
        <taxon>Clostridia</taxon>
        <taxon>Eubacteriales</taxon>
        <taxon>Clostridiaceae</taxon>
        <taxon>Clostridium</taxon>
    </lineage>
</organism>
<name>Q897I6_CLOTE</name>
<dbReference type="SMART" id="SM00635">
    <property type="entry name" value="BID_2"/>
    <property type="match status" value="3"/>
</dbReference>
<keyword evidence="1" id="KW-1133">Transmembrane helix</keyword>
<proteinExistence type="predicted"/>
<evidence type="ECO:0000256" key="1">
    <source>
        <dbReference type="SAM" id="Phobius"/>
    </source>
</evidence>
<dbReference type="SUPFAM" id="SSF49373">
    <property type="entry name" value="Invasin/intimin cell-adhesion fragments"/>
    <property type="match status" value="3"/>
</dbReference>
<dbReference type="EMBL" id="AE015927">
    <property type="protein sequence ID" value="AAO35350.1"/>
    <property type="molecule type" value="Genomic_DNA"/>
</dbReference>
<dbReference type="InterPro" id="IPR051588">
    <property type="entry name" value="Cobalamin_Transport"/>
</dbReference>
<dbReference type="SUPFAM" id="SSF48239">
    <property type="entry name" value="Terpenoid cyclases/Protein prenyltransferases"/>
    <property type="match status" value="4"/>
</dbReference>
<evidence type="ECO:0000259" key="2">
    <source>
        <dbReference type="SMART" id="SM00635"/>
    </source>
</evidence>
<keyword evidence="4" id="KW-1185">Reference proteome</keyword>
<dbReference type="Gene3D" id="2.60.40.1080">
    <property type="match status" value="3"/>
</dbReference>
<dbReference type="KEGG" id="ctc:CTC_00749"/>
<feature type="domain" description="BIG2" evidence="2">
    <location>
        <begin position="1704"/>
        <end position="1781"/>
    </location>
</feature>
<dbReference type="InterPro" id="IPR008930">
    <property type="entry name" value="Terpenoid_cyclase/PrenylTrfase"/>
</dbReference>
<protein>
    <submittedName>
        <fullName evidence="3">Putative surface/cell-adhesion protein, multiple big2 domain</fullName>
    </submittedName>
</protein>
<keyword evidence="1" id="KW-0472">Membrane</keyword>
<dbReference type="Proteomes" id="UP000001412">
    <property type="component" value="Chromosome"/>
</dbReference>
<dbReference type="Pfam" id="PF02368">
    <property type="entry name" value="Big_2"/>
    <property type="match status" value="3"/>
</dbReference>
<dbReference type="PANTHER" id="PTHR10559">
    <property type="entry name" value="TRANSCOBALAMIN-1/GASTRIC INTRINSIC FACTOR"/>
    <property type="match status" value="1"/>
</dbReference>
<dbReference type="PANTHER" id="PTHR10559:SF18">
    <property type="entry name" value="TRANSCOBALAMIN II"/>
    <property type="match status" value="1"/>
</dbReference>
<dbReference type="HOGENOM" id="CLU_238381_0_0_9"/>
<feature type="domain" description="BIG2" evidence="2">
    <location>
        <begin position="1605"/>
        <end position="1682"/>
    </location>
</feature>
<dbReference type="InterPro" id="IPR008964">
    <property type="entry name" value="Invasin/intimin_cell_adhesion"/>
</dbReference>
<feature type="transmembrane region" description="Helical" evidence="1">
    <location>
        <begin position="20"/>
        <end position="39"/>
    </location>
</feature>
<dbReference type="CDD" id="cd00688">
    <property type="entry name" value="ISOPREN_C2_like"/>
    <property type="match status" value="1"/>
</dbReference>
<dbReference type="InterPro" id="IPR003343">
    <property type="entry name" value="Big_2"/>
</dbReference>
<keyword evidence="1" id="KW-0812">Transmembrane</keyword>
<reference evidence="3 4" key="1">
    <citation type="journal article" date="2003" name="Proc. Natl. Acad. Sci. U.S.A.">
        <title>The genome sequence of Clostridium tetani, the causative agent of tetanus disease.</title>
        <authorList>
            <person name="Brueggemann H."/>
            <person name="Baumer S."/>
            <person name="Fricke W.F."/>
            <person name="Wiezer A."/>
            <person name="Liesegang H."/>
            <person name="Decker I."/>
            <person name="Herzberg C."/>
            <person name="Martinez-Arias R."/>
            <person name="Merkl R."/>
            <person name="Henne A."/>
            <person name="Gottschalk G."/>
        </authorList>
    </citation>
    <scope>NUCLEOTIDE SEQUENCE [LARGE SCALE GENOMIC DNA]</scope>
    <source>
        <strain evidence="4">Massachusetts / E88</strain>
    </source>
</reference>